<proteinExistence type="predicted"/>
<protein>
    <submittedName>
        <fullName evidence="1">Uncharacterized protein</fullName>
    </submittedName>
</protein>
<reference evidence="1 2" key="1">
    <citation type="journal article" date="2024" name="Insects">
        <title>An Improved Chromosome-Level Genome Assembly of the Firefly Pyrocoelia pectoralis.</title>
        <authorList>
            <person name="Fu X."/>
            <person name="Meyer-Rochow V.B."/>
            <person name="Ballantyne L."/>
            <person name="Zhu X."/>
        </authorList>
    </citation>
    <scope>NUCLEOTIDE SEQUENCE [LARGE SCALE GENOMIC DNA]</scope>
    <source>
        <strain evidence="1">XCY_ONT2</strain>
    </source>
</reference>
<keyword evidence="2" id="KW-1185">Reference proteome</keyword>
<evidence type="ECO:0000313" key="1">
    <source>
        <dbReference type="EMBL" id="KAK5650428.1"/>
    </source>
</evidence>
<dbReference type="Gene3D" id="3.40.220.10">
    <property type="entry name" value="Leucine Aminopeptidase, subunit E, domain 1"/>
    <property type="match status" value="1"/>
</dbReference>
<gene>
    <name evidence="1" type="ORF">RI129_001457</name>
</gene>
<evidence type="ECO:0000313" key="2">
    <source>
        <dbReference type="Proteomes" id="UP001329430"/>
    </source>
</evidence>
<dbReference type="InterPro" id="IPR043472">
    <property type="entry name" value="Macro_dom-like"/>
</dbReference>
<accession>A0AAN7VX37</accession>
<comment type="caution">
    <text evidence="1">The sequence shown here is derived from an EMBL/GenBank/DDBJ whole genome shotgun (WGS) entry which is preliminary data.</text>
</comment>
<dbReference type="Proteomes" id="UP001329430">
    <property type="component" value="Chromosome 1"/>
</dbReference>
<sequence>MAGFLKCARFFRLSSFNITQTRFNCTRKGLVIGVYSEKDKQGFQLSPNAAKYDQHVEGKICESLKLVNNHNKGVNMLSLARFS</sequence>
<dbReference type="AlphaFoldDB" id="A0AAN7VX37"/>
<name>A0AAN7VX37_9COLE</name>
<dbReference type="EMBL" id="JAVRBK010000001">
    <property type="protein sequence ID" value="KAK5650428.1"/>
    <property type="molecule type" value="Genomic_DNA"/>
</dbReference>
<organism evidence="1 2">
    <name type="scientific">Pyrocoelia pectoralis</name>
    <dbReference type="NCBI Taxonomy" id="417401"/>
    <lineage>
        <taxon>Eukaryota</taxon>
        <taxon>Metazoa</taxon>
        <taxon>Ecdysozoa</taxon>
        <taxon>Arthropoda</taxon>
        <taxon>Hexapoda</taxon>
        <taxon>Insecta</taxon>
        <taxon>Pterygota</taxon>
        <taxon>Neoptera</taxon>
        <taxon>Endopterygota</taxon>
        <taxon>Coleoptera</taxon>
        <taxon>Polyphaga</taxon>
        <taxon>Elateriformia</taxon>
        <taxon>Elateroidea</taxon>
        <taxon>Lampyridae</taxon>
        <taxon>Lampyrinae</taxon>
        <taxon>Pyrocoelia</taxon>
    </lineage>
</organism>